<evidence type="ECO:0000259" key="4">
    <source>
        <dbReference type="PROSITE" id="PS50217"/>
    </source>
</evidence>
<comment type="caution">
    <text evidence="5">The sequence shown here is derived from an EMBL/GenBank/DDBJ whole genome shotgun (WGS) entry which is preliminary data.</text>
</comment>
<protein>
    <recommendedName>
        <fullName evidence="4">BZIP domain-containing protein</fullName>
    </recommendedName>
</protein>
<dbReference type="GO" id="GO:0005634">
    <property type="term" value="C:nucleus"/>
    <property type="evidence" value="ECO:0007669"/>
    <property type="project" value="UniProtKB-SubCell"/>
</dbReference>
<keyword evidence="6" id="KW-1185">Reference proteome</keyword>
<feature type="domain" description="BZIP" evidence="4">
    <location>
        <begin position="176"/>
        <end position="221"/>
    </location>
</feature>
<dbReference type="CDD" id="cd14707">
    <property type="entry name" value="bZIP_plant_BZIP46"/>
    <property type="match status" value="1"/>
</dbReference>
<dbReference type="PANTHER" id="PTHR22952:SF404">
    <property type="entry name" value="BZIP DOMAIN-CONTAINING PROTEIN"/>
    <property type="match status" value="1"/>
</dbReference>
<reference evidence="5 6" key="1">
    <citation type="journal article" date="2021" name="Commun. Biol.">
        <title>The genome of Shorea leprosula (Dipterocarpaceae) highlights the ecological relevance of drought in aseasonal tropical rainforests.</title>
        <authorList>
            <person name="Ng K.K.S."/>
            <person name="Kobayashi M.J."/>
            <person name="Fawcett J.A."/>
            <person name="Hatakeyama M."/>
            <person name="Paape T."/>
            <person name="Ng C.H."/>
            <person name="Ang C.C."/>
            <person name="Tnah L.H."/>
            <person name="Lee C.T."/>
            <person name="Nishiyama T."/>
            <person name="Sese J."/>
            <person name="O'Brien M.J."/>
            <person name="Copetti D."/>
            <person name="Mohd Noor M.I."/>
            <person name="Ong R.C."/>
            <person name="Putra M."/>
            <person name="Sireger I.Z."/>
            <person name="Indrioko S."/>
            <person name="Kosugi Y."/>
            <person name="Izuno A."/>
            <person name="Isagi Y."/>
            <person name="Lee S.L."/>
            <person name="Shimizu K.K."/>
        </authorList>
    </citation>
    <scope>NUCLEOTIDE SEQUENCE [LARGE SCALE GENOMIC DNA]</scope>
    <source>
        <strain evidence="5">214</strain>
    </source>
</reference>
<gene>
    <name evidence="5" type="ORF">SLEP1_g45639</name>
</gene>
<dbReference type="PROSITE" id="PS00036">
    <property type="entry name" value="BZIP_BASIC"/>
    <property type="match status" value="1"/>
</dbReference>
<keyword evidence="3" id="KW-0539">Nucleus</keyword>
<sequence>MEDDRATQGQFPVQGHPTQPFNSMNFDEFLVKNMIAIHGHGGTQMVPDPSSSSAFFFENLANVNKKHDEASLEDFLVRTGLINMGDHHPQPLIAPVCQHQPNHLQLQMGIQHQQQGITAAMDSSSVAVYENPAVDVGYPENHLAGVTMVPTMTTTTTTSSDRARKRRYSNMMEKSIERRQKRMIKNRESAARSRARKQAYTHQLEQEVDQLKKMNSWLKKQKELEMMVFSDSSDEPKYQLRRTSSALF</sequence>
<dbReference type="EMBL" id="BPVZ01000124">
    <property type="protein sequence ID" value="GKV37635.1"/>
    <property type="molecule type" value="Genomic_DNA"/>
</dbReference>
<dbReference type="Proteomes" id="UP001054252">
    <property type="component" value="Unassembled WGS sequence"/>
</dbReference>
<evidence type="ECO:0000256" key="1">
    <source>
        <dbReference type="ARBA" id="ARBA00004123"/>
    </source>
</evidence>
<dbReference type="FunFam" id="1.20.5.170:FF:000036">
    <property type="entry name" value="ABSCISIC ACID-INSENSITIVE 5-like protein 2"/>
    <property type="match status" value="1"/>
</dbReference>
<comment type="subcellular location">
    <subcellularLocation>
        <location evidence="1">Nucleus</location>
    </subcellularLocation>
</comment>
<evidence type="ECO:0000256" key="2">
    <source>
        <dbReference type="ARBA" id="ARBA00023125"/>
    </source>
</evidence>
<dbReference type="Pfam" id="PF00170">
    <property type="entry name" value="bZIP_1"/>
    <property type="match status" value="1"/>
</dbReference>
<dbReference type="PROSITE" id="PS50217">
    <property type="entry name" value="BZIP"/>
    <property type="match status" value="1"/>
</dbReference>
<evidence type="ECO:0000313" key="5">
    <source>
        <dbReference type="EMBL" id="GKV37635.1"/>
    </source>
</evidence>
<dbReference type="PANTHER" id="PTHR22952">
    <property type="entry name" value="CAMP-RESPONSE ELEMENT BINDING PROTEIN-RELATED"/>
    <property type="match status" value="1"/>
</dbReference>
<dbReference type="SUPFAM" id="SSF57959">
    <property type="entry name" value="Leucine zipper domain"/>
    <property type="match status" value="1"/>
</dbReference>
<dbReference type="InterPro" id="IPR004827">
    <property type="entry name" value="bZIP"/>
</dbReference>
<dbReference type="GO" id="GO:0003700">
    <property type="term" value="F:DNA-binding transcription factor activity"/>
    <property type="evidence" value="ECO:0007669"/>
    <property type="project" value="InterPro"/>
</dbReference>
<dbReference type="InterPro" id="IPR046347">
    <property type="entry name" value="bZIP_sf"/>
</dbReference>
<evidence type="ECO:0000313" key="6">
    <source>
        <dbReference type="Proteomes" id="UP001054252"/>
    </source>
</evidence>
<name>A0AAV5LKI2_9ROSI</name>
<proteinExistence type="predicted"/>
<dbReference type="GO" id="GO:0045893">
    <property type="term" value="P:positive regulation of DNA-templated transcription"/>
    <property type="evidence" value="ECO:0007669"/>
    <property type="project" value="InterPro"/>
</dbReference>
<accession>A0AAV5LKI2</accession>
<evidence type="ECO:0000256" key="3">
    <source>
        <dbReference type="ARBA" id="ARBA00023242"/>
    </source>
</evidence>
<dbReference type="InterPro" id="IPR043452">
    <property type="entry name" value="BZIP46-like"/>
</dbReference>
<dbReference type="Gene3D" id="1.20.5.170">
    <property type="match status" value="1"/>
</dbReference>
<organism evidence="5 6">
    <name type="scientific">Rubroshorea leprosula</name>
    <dbReference type="NCBI Taxonomy" id="152421"/>
    <lineage>
        <taxon>Eukaryota</taxon>
        <taxon>Viridiplantae</taxon>
        <taxon>Streptophyta</taxon>
        <taxon>Embryophyta</taxon>
        <taxon>Tracheophyta</taxon>
        <taxon>Spermatophyta</taxon>
        <taxon>Magnoliopsida</taxon>
        <taxon>eudicotyledons</taxon>
        <taxon>Gunneridae</taxon>
        <taxon>Pentapetalae</taxon>
        <taxon>rosids</taxon>
        <taxon>malvids</taxon>
        <taxon>Malvales</taxon>
        <taxon>Dipterocarpaceae</taxon>
        <taxon>Rubroshorea</taxon>
    </lineage>
</organism>
<keyword evidence="2" id="KW-0238">DNA-binding</keyword>
<dbReference type="SMART" id="SM00338">
    <property type="entry name" value="BRLZ"/>
    <property type="match status" value="1"/>
</dbReference>
<dbReference type="AlphaFoldDB" id="A0AAV5LKI2"/>
<dbReference type="GO" id="GO:0003677">
    <property type="term" value="F:DNA binding"/>
    <property type="evidence" value="ECO:0007669"/>
    <property type="project" value="UniProtKB-KW"/>
</dbReference>